<gene>
    <name evidence="6" type="ORF">SAMN04488068_2017</name>
</gene>
<dbReference type="InterPro" id="IPR004843">
    <property type="entry name" value="Calcineurin-like_PHP"/>
</dbReference>
<dbReference type="Proteomes" id="UP000199758">
    <property type="component" value="Unassembled WGS sequence"/>
</dbReference>
<evidence type="ECO:0000256" key="4">
    <source>
        <dbReference type="ARBA" id="ARBA00025742"/>
    </source>
</evidence>
<dbReference type="SUPFAM" id="SSF56300">
    <property type="entry name" value="Metallo-dependent phosphatases"/>
    <property type="match status" value="1"/>
</dbReference>
<evidence type="ECO:0000313" key="6">
    <source>
        <dbReference type="EMBL" id="SHG96647.1"/>
    </source>
</evidence>
<dbReference type="RefSeq" id="WP_072897094.1">
    <property type="nucleotide sequence ID" value="NZ_FQWZ01000004.1"/>
</dbReference>
<evidence type="ECO:0000256" key="2">
    <source>
        <dbReference type="ARBA" id="ARBA00022801"/>
    </source>
</evidence>
<evidence type="ECO:0000256" key="3">
    <source>
        <dbReference type="ARBA" id="ARBA00023004"/>
    </source>
</evidence>
<sequence length="312" mass="34132">MTSSPTASVGPFRLAHLSDPHLAFEPRLTLRQRFSKRQLSALSWWRSRHRSQQADLLDRLIADARPFQPEHWAITGDIVNFSLPGEFTQAARWLDALDARDRVSIVPGNHDALVAMPVDQGWLHWQPWVAGDDGHPAWPYWRQRGDVALIGVSSALPTAPLLASGRIGTAQLQRLAALLDELGRRGLCRVLMIHHPPAAGAISRRKALADAAELRALLARHGAELVIHGHARDARLDAISGPAGPIPVLGLPSASALPSSRDGGSRWQLLELEPAAAGGWRLRQRVRMWDIGRQGFVSAGDFVFALPRQIGG</sequence>
<dbReference type="EMBL" id="FQWZ01000004">
    <property type="protein sequence ID" value="SHG96647.1"/>
    <property type="molecule type" value="Genomic_DNA"/>
</dbReference>
<dbReference type="GO" id="GO:0046872">
    <property type="term" value="F:metal ion binding"/>
    <property type="evidence" value="ECO:0007669"/>
    <property type="project" value="UniProtKB-KW"/>
</dbReference>
<reference evidence="6 7" key="1">
    <citation type="submission" date="2016-11" db="EMBL/GenBank/DDBJ databases">
        <authorList>
            <person name="Jaros S."/>
            <person name="Januszkiewicz K."/>
            <person name="Wedrychowicz H."/>
        </authorList>
    </citation>
    <scope>NUCLEOTIDE SEQUENCE [LARGE SCALE GENOMIC DNA]</scope>
    <source>
        <strain evidence="6 7">CGMCC 1.7049</strain>
    </source>
</reference>
<accession>A0A1M5P4M4</accession>
<dbReference type="Pfam" id="PF00149">
    <property type="entry name" value="Metallophos"/>
    <property type="match status" value="1"/>
</dbReference>
<keyword evidence="3" id="KW-0408">Iron</keyword>
<evidence type="ECO:0000313" key="7">
    <source>
        <dbReference type="Proteomes" id="UP000199758"/>
    </source>
</evidence>
<dbReference type="Gene3D" id="3.60.21.10">
    <property type="match status" value="1"/>
</dbReference>
<evidence type="ECO:0000256" key="1">
    <source>
        <dbReference type="ARBA" id="ARBA00022723"/>
    </source>
</evidence>
<dbReference type="InterPro" id="IPR050884">
    <property type="entry name" value="CNP_phosphodiesterase-III"/>
</dbReference>
<comment type="similarity">
    <text evidence="4">Belongs to the cyclic nucleotide phosphodiesterase class-III family.</text>
</comment>
<keyword evidence="2" id="KW-0378">Hydrolase</keyword>
<feature type="domain" description="Calcineurin-like phosphoesterase" evidence="5">
    <location>
        <begin position="12"/>
        <end position="230"/>
    </location>
</feature>
<dbReference type="PANTHER" id="PTHR42988:SF2">
    <property type="entry name" value="CYCLIC NUCLEOTIDE PHOSPHODIESTERASE CBUA0032-RELATED"/>
    <property type="match status" value="1"/>
</dbReference>
<evidence type="ECO:0000259" key="5">
    <source>
        <dbReference type="Pfam" id="PF00149"/>
    </source>
</evidence>
<proteinExistence type="inferred from homology"/>
<dbReference type="OrthoDB" id="9811542at2"/>
<dbReference type="InterPro" id="IPR029052">
    <property type="entry name" value="Metallo-depent_PP-like"/>
</dbReference>
<dbReference type="PANTHER" id="PTHR42988">
    <property type="entry name" value="PHOSPHOHYDROLASE"/>
    <property type="match status" value="1"/>
</dbReference>
<organism evidence="6 7">
    <name type="scientific">Hydrocarboniphaga daqingensis</name>
    <dbReference type="NCBI Taxonomy" id="490188"/>
    <lineage>
        <taxon>Bacteria</taxon>
        <taxon>Pseudomonadati</taxon>
        <taxon>Pseudomonadota</taxon>
        <taxon>Gammaproteobacteria</taxon>
        <taxon>Nevskiales</taxon>
        <taxon>Nevskiaceae</taxon>
        <taxon>Hydrocarboniphaga</taxon>
    </lineage>
</organism>
<keyword evidence="7" id="KW-1185">Reference proteome</keyword>
<dbReference type="GO" id="GO:0016787">
    <property type="term" value="F:hydrolase activity"/>
    <property type="evidence" value="ECO:0007669"/>
    <property type="project" value="UniProtKB-KW"/>
</dbReference>
<keyword evidence="1" id="KW-0479">Metal-binding</keyword>
<name>A0A1M5P4M4_9GAMM</name>
<dbReference type="STRING" id="490188.SAMN04488068_2017"/>
<protein>
    <submittedName>
        <fullName evidence="6">3',5'-cyclic AMP phosphodiesterase CpdA</fullName>
    </submittedName>
</protein>
<dbReference type="AlphaFoldDB" id="A0A1M5P4M4"/>